<accession>A0A7Y9YIH8</accession>
<gene>
    <name evidence="2" type="ORF">BKA05_003187</name>
</gene>
<keyword evidence="3" id="KW-1185">Reference proteome</keyword>
<evidence type="ECO:0000313" key="2">
    <source>
        <dbReference type="EMBL" id="NYI11672.1"/>
    </source>
</evidence>
<comment type="caution">
    <text evidence="2">The sequence shown here is derived from an EMBL/GenBank/DDBJ whole genome shotgun (WGS) entry which is preliminary data.</text>
</comment>
<organism evidence="2 3">
    <name type="scientific">Nocardioides marinus</name>
    <dbReference type="NCBI Taxonomy" id="374514"/>
    <lineage>
        <taxon>Bacteria</taxon>
        <taxon>Bacillati</taxon>
        <taxon>Actinomycetota</taxon>
        <taxon>Actinomycetes</taxon>
        <taxon>Propionibacteriales</taxon>
        <taxon>Nocardioidaceae</taxon>
        <taxon>Nocardioides</taxon>
    </lineage>
</organism>
<evidence type="ECO:0000256" key="1">
    <source>
        <dbReference type="SAM" id="SignalP"/>
    </source>
</evidence>
<name>A0A7Y9YIH8_9ACTN</name>
<reference evidence="2 3" key="1">
    <citation type="submission" date="2020-07" db="EMBL/GenBank/DDBJ databases">
        <title>Sequencing the genomes of 1000 actinobacteria strains.</title>
        <authorList>
            <person name="Klenk H.-P."/>
        </authorList>
    </citation>
    <scope>NUCLEOTIDE SEQUENCE [LARGE SCALE GENOMIC DNA]</scope>
    <source>
        <strain evidence="2 3">DSM 18248</strain>
    </source>
</reference>
<dbReference type="RefSeq" id="WP_179532331.1">
    <property type="nucleotide sequence ID" value="NZ_BAAAPP010000017.1"/>
</dbReference>
<protein>
    <submittedName>
        <fullName evidence="2">Uncharacterized protein</fullName>
    </submittedName>
</protein>
<sequence>MHSRMLRHRVVTGAVTLALALGGVAITGGSAQAAGASADRATTSDCQQARKDLSKAKKKLRKAKRSGESAKVRKAKKRVKAKKAAKSRACAAPAPVTEESVLEQVQQGQLGLDGLDLNSLTGALPPELAAALTQLVAQLEGALDGIGASVPGADTAELEALLAALQAMDVQGVVSALQGLAGSLTEIGGGPEALDTLISLLQGGLPGGASLPISGLSDLQALLGQLAGQLGGLGAGFDPVTAPAQVQAAIAQLIATLQGLAGNISGDSAPGLSALTELVDQLGTLGALVPGGVGSADVLAQVLGTMLGFLPSGADPLQTLTDILSGGGLAGVLDLLGLGDLLGGILGGGLLGTPAA</sequence>
<dbReference type="AlphaFoldDB" id="A0A7Y9YIH8"/>
<feature type="signal peptide" evidence="1">
    <location>
        <begin position="1"/>
        <end position="33"/>
    </location>
</feature>
<dbReference type="EMBL" id="JACBZI010000001">
    <property type="protein sequence ID" value="NYI11672.1"/>
    <property type="molecule type" value="Genomic_DNA"/>
</dbReference>
<proteinExistence type="predicted"/>
<evidence type="ECO:0000313" key="3">
    <source>
        <dbReference type="Proteomes" id="UP000537326"/>
    </source>
</evidence>
<dbReference type="Proteomes" id="UP000537326">
    <property type="component" value="Unassembled WGS sequence"/>
</dbReference>
<keyword evidence="1" id="KW-0732">Signal</keyword>
<feature type="chain" id="PRO_5030990132" evidence="1">
    <location>
        <begin position="34"/>
        <end position="356"/>
    </location>
</feature>